<evidence type="ECO:0000313" key="4">
    <source>
        <dbReference type="Proteomes" id="UP000553632"/>
    </source>
</evidence>
<evidence type="ECO:0000313" key="3">
    <source>
        <dbReference type="EMBL" id="KAF4682426.1"/>
    </source>
</evidence>
<keyword evidence="2" id="KW-0472">Membrane</keyword>
<organism evidence="3 4">
    <name type="scientific">Perkinsus olseni</name>
    <name type="common">Perkinsus atlanticus</name>
    <dbReference type="NCBI Taxonomy" id="32597"/>
    <lineage>
        <taxon>Eukaryota</taxon>
        <taxon>Sar</taxon>
        <taxon>Alveolata</taxon>
        <taxon>Perkinsozoa</taxon>
        <taxon>Perkinsea</taxon>
        <taxon>Perkinsida</taxon>
        <taxon>Perkinsidae</taxon>
        <taxon>Perkinsus</taxon>
    </lineage>
</organism>
<reference evidence="3 4" key="1">
    <citation type="submission" date="2020-04" db="EMBL/GenBank/DDBJ databases">
        <title>Perkinsus olseni comparative genomics.</title>
        <authorList>
            <person name="Bogema D.R."/>
        </authorList>
    </citation>
    <scope>NUCLEOTIDE SEQUENCE [LARGE SCALE GENOMIC DNA]</scope>
    <source>
        <strain evidence="3 4">ATCC PRA-207</strain>
    </source>
</reference>
<feature type="transmembrane region" description="Helical" evidence="2">
    <location>
        <begin position="60"/>
        <end position="84"/>
    </location>
</feature>
<sequence>AQLVVVRMSQPNDTVSGTPTHATIGGSGDERGRSTPSGSQWKRKIIGIIKGTDYLIQFPLWLYLVLMMSIAIIGAAGFNALFAYIAYPSKNAARADVWVWPDSIAFDLVITALLSFGITWMLSPTAAMRDIVVR</sequence>
<feature type="transmembrane region" description="Helical" evidence="2">
    <location>
        <begin position="104"/>
        <end position="122"/>
    </location>
</feature>
<keyword evidence="4" id="KW-1185">Reference proteome</keyword>
<dbReference type="Proteomes" id="UP000553632">
    <property type="component" value="Unassembled WGS sequence"/>
</dbReference>
<name>A0A7J6NF06_PEROL</name>
<protein>
    <submittedName>
        <fullName evidence="3">Uncharacterized protein</fullName>
    </submittedName>
</protein>
<keyword evidence="2" id="KW-1133">Transmembrane helix</keyword>
<feature type="non-terminal residue" evidence="3">
    <location>
        <position position="1"/>
    </location>
</feature>
<comment type="caution">
    <text evidence="3">The sequence shown here is derived from an EMBL/GenBank/DDBJ whole genome shotgun (WGS) entry which is preliminary data.</text>
</comment>
<feature type="non-terminal residue" evidence="3">
    <location>
        <position position="134"/>
    </location>
</feature>
<feature type="region of interest" description="Disordered" evidence="1">
    <location>
        <begin position="11"/>
        <end position="38"/>
    </location>
</feature>
<evidence type="ECO:0000256" key="2">
    <source>
        <dbReference type="SAM" id="Phobius"/>
    </source>
</evidence>
<dbReference type="EMBL" id="JABANO010040786">
    <property type="protein sequence ID" value="KAF4682426.1"/>
    <property type="molecule type" value="Genomic_DNA"/>
</dbReference>
<evidence type="ECO:0000256" key="1">
    <source>
        <dbReference type="SAM" id="MobiDB-lite"/>
    </source>
</evidence>
<accession>A0A7J6NF06</accession>
<proteinExistence type="predicted"/>
<feature type="compositionally biased region" description="Polar residues" evidence="1">
    <location>
        <begin position="11"/>
        <end position="21"/>
    </location>
</feature>
<keyword evidence="2" id="KW-0812">Transmembrane</keyword>
<dbReference type="AlphaFoldDB" id="A0A7J6NF06"/>
<gene>
    <name evidence="3" type="ORF">FOZ63_012563</name>
</gene>